<organism evidence="4 5">
    <name type="scientific">Malassezia furfur</name>
    <name type="common">Pityriasis versicolor infection agent</name>
    <name type="synonym">Pityrosporum furfur</name>
    <dbReference type="NCBI Taxonomy" id="55194"/>
    <lineage>
        <taxon>Eukaryota</taxon>
        <taxon>Fungi</taxon>
        <taxon>Dikarya</taxon>
        <taxon>Basidiomycota</taxon>
        <taxon>Ustilaginomycotina</taxon>
        <taxon>Malasseziomycetes</taxon>
        <taxon>Malasseziales</taxon>
        <taxon>Malasseziaceae</taxon>
        <taxon>Malassezia</taxon>
    </lineage>
</organism>
<accession>A0ABY8EVX0</accession>
<evidence type="ECO:0000256" key="1">
    <source>
        <dbReference type="PROSITE-ProRule" id="PRU00042"/>
    </source>
</evidence>
<evidence type="ECO:0000313" key="5">
    <source>
        <dbReference type="Proteomes" id="UP000818624"/>
    </source>
</evidence>
<protein>
    <recommendedName>
        <fullName evidence="3">C2H2-type domain-containing protein</fullName>
    </recommendedName>
</protein>
<proteinExistence type="predicted"/>
<evidence type="ECO:0000259" key="3">
    <source>
        <dbReference type="PROSITE" id="PS50157"/>
    </source>
</evidence>
<keyword evidence="1" id="KW-0863">Zinc-finger</keyword>
<keyword evidence="1" id="KW-0862">Zinc</keyword>
<dbReference type="PROSITE" id="PS00028">
    <property type="entry name" value="ZINC_FINGER_C2H2_1"/>
    <property type="match status" value="1"/>
</dbReference>
<gene>
    <name evidence="4" type="ORF">GLX27_004249</name>
</gene>
<evidence type="ECO:0000313" key="4">
    <source>
        <dbReference type="EMBL" id="WFD49566.1"/>
    </source>
</evidence>
<dbReference type="PROSITE" id="PS50157">
    <property type="entry name" value="ZINC_FINGER_C2H2_2"/>
    <property type="match status" value="1"/>
</dbReference>
<dbReference type="EMBL" id="CP046238">
    <property type="protein sequence ID" value="WFD49566.1"/>
    <property type="molecule type" value="Genomic_DNA"/>
</dbReference>
<feature type="compositionally biased region" description="Basic and acidic residues" evidence="2">
    <location>
        <begin position="352"/>
        <end position="370"/>
    </location>
</feature>
<sequence>MSSYSASKAHAEHGGATTTVTYPHAGHTYGSPSHADFRVKKSYAASPPPADAGRIVLNNHRSPAGLDATPSLRVPPSASRARSPSYSNGFSTSFGAAGEALSLSASERARMPAPMQSFAHTKPAHADEYDARQGQTDVPAPGAPRFSSTAPTHSMGSMEAAARQYGMGAPTHKRESGSPSPRPHGDDSELSGSHGSNQLLHKCESCSKVYRHPSCLVKHRWEHTMYWKEASKFLMSKHQQVQLLEAAAILVGMDSNARSLPEEKALWPAAVSPPSSGLLGCDQVNFDKLMASKARNASVPLSDAPSVPFGTSAPAHPNLMADTMRAAHQRDAGKPMHTRTRADDDLDEDDDMGARDDSSELDFHAREDGYGLHSGGDVMADMDMDADE</sequence>
<feature type="region of interest" description="Disordered" evidence="2">
    <location>
        <begin position="328"/>
        <end position="388"/>
    </location>
</feature>
<feature type="region of interest" description="Disordered" evidence="2">
    <location>
        <begin position="1"/>
        <end position="91"/>
    </location>
</feature>
<name>A0ABY8EVX0_MALFU</name>
<reference evidence="4 5" key="1">
    <citation type="journal article" date="2020" name="Elife">
        <title>Loss of centromere function drives karyotype evolution in closely related Malassezia species.</title>
        <authorList>
            <person name="Sankaranarayanan S.R."/>
            <person name="Ianiri G."/>
            <person name="Coelho M.A."/>
            <person name="Reza M.H."/>
            <person name="Thimmappa B.C."/>
            <person name="Ganguly P."/>
            <person name="Vadnala R.N."/>
            <person name="Sun S."/>
            <person name="Siddharthan R."/>
            <person name="Tellgren-Roth C."/>
            <person name="Dawson T.L."/>
            <person name="Heitman J."/>
            <person name="Sanyal K."/>
        </authorList>
    </citation>
    <scope>NUCLEOTIDE SEQUENCE [LARGE SCALE GENOMIC DNA]</scope>
    <source>
        <strain evidence="4">CBS14141</strain>
    </source>
</reference>
<feature type="compositionally biased region" description="Polar residues" evidence="2">
    <location>
        <begin position="146"/>
        <end position="155"/>
    </location>
</feature>
<feature type="region of interest" description="Disordered" evidence="2">
    <location>
        <begin position="129"/>
        <end position="196"/>
    </location>
</feature>
<keyword evidence="1" id="KW-0479">Metal-binding</keyword>
<evidence type="ECO:0000256" key="2">
    <source>
        <dbReference type="SAM" id="MobiDB-lite"/>
    </source>
</evidence>
<dbReference type="Proteomes" id="UP000818624">
    <property type="component" value="Chromosome 5"/>
</dbReference>
<dbReference type="InterPro" id="IPR013087">
    <property type="entry name" value="Znf_C2H2_type"/>
</dbReference>
<feature type="compositionally biased region" description="Low complexity" evidence="2">
    <location>
        <begin position="70"/>
        <end position="87"/>
    </location>
</feature>
<feature type="domain" description="C2H2-type" evidence="3">
    <location>
        <begin position="201"/>
        <end position="224"/>
    </location>
</feature>
<keyword evidence="5" id="KW-1185">Reference proteome</keyword>